<dbReference type="EMBL" id="WLZY01000001">
    <property type="protein sequence ID" value="NDL55964.1"/>
    <property type="molecule type" value="Genomic_DNA"/>
</dbReference>
<dbReference type="PANTHER" id="PTHR43482">
    <property type="entry name" value="PROTEIN AST1-RELATED"/>
    <property type="match status" value="1"/>
</dbReference>
<organism evidence="2 3">
    <name type="scientific">Phytoactinopolyspora mesophila</name>
    <dbReference type="NCBI Taxonomy" id="2650750"/>
    <lineage>
        <taxon>Bacteria</taxon>
        <taxon>Bacillati</taxon>
        <taxon>Actinomycetota</taxon>
        <taxon>Actinomycetes</taxon>
        <taxon>Jiangellales</taxon>
        <taxon>Jiangellaceae</taxon>
        <taxon>Phytoactinopolyspora</taxon>
    </lineage>
</organism>
<dbReference type="InterPro" id="IPR011032">
    <property type="entry name" value="GroES-like_sf"/>
</dbReference>
<dbReference type="Pfam" id="PF13602">
    <property type="entry name" value="ADH_zinc_N_2"/>
    <property type="match status" value="1"/>
</dbReference>
<dbReference type="CDD" id="cd05289">
    <property type="entry name" value="MDR_like_2"/>
    <property type="match status" value="1"/>
</dbReference>
<dbReference type="SUPFAM" id="SSF50129">
    <property type="entry name" value="GroES-like"/>
    <property type="match status" value="1"/>
</dbReference>
<feature type="domain" description="Enoyl reductase (ER)" evidence="1">
    <location>
        <begin position="10"/>
        <end position="299"/>
    </location>
</feature>
<protein>
    <submittedName>
        <fullName evidence="2">Zinc-binding dehydrogenase</fullName>
    </submittedName>
</protein>
<evidence type="ECO:0000259" key="1">
    <source>
        <dbReference type="SMART" id="SM00829"/>
    </source>
</evidence>
<dbReference type="InterPro" id="IPR036291">
    <property type="entry name" value="NAD(P)-bd_dom_sf"/>
</dbReference>
<dbReference type="Gene3D" id="3.40.50.720">
    <property type="entry name" value="NAD(P)-binding Rossmann-like Domain"/>
    <property type="match status" value="1"/>
</dbReference>
<evidence type="ECO:0000313" key="3">
    <source>
        <dbReference type="Proteomes" id="UP000460435"/>
    </source>
</evidence>
<dbReference type="InterPro" id="IPR052585">
    <property type="entry name" value="Lipid_raft_assoc_Zn_ADH"/>
</dbReference>
<dbReference type="RefSeq" id="WP_162448616.1">
    <property type="nucleotide sequence ID" value="NZ_WLZY01000001.1"/>
</dbReference>
<dbReference type="SUPFAM" id="SSF51735">
    <property type="entry name" value="NAD(P)-binding Rossmann-fold domains"/>
    <property type="match status" value="1"/>
</dbReference>
<dbReference type="Gene3D" id="3.90.180.10">
    <property type="entry name" value="Medium-chain alcohol dehydrogenases, catalytic domain"/>
    <property type="match status" value="1"/>
</dbReference>
<dbReference type="InterPro" id="IPR020843">
    <property type="entry name" value="ER"/>
</dbReference>
<keyword evidence="3" id="KW-1185">Reference proteome</keyword>
<accession>A0A7K3LY75</accession>
<evidence type="ECO:0000313" key="2">
    <source>
        <dbReference type="EMBL" id="NDL55964.1"/>
    </source>
</evidence>
<gene>
    <name evidence="2" type="ORF">F7O44_02645</name>
</gene>
<comment type="caution">
    <text evidence="2">The sequence shown here is derived from an EMBL/GenBank/DDBJ whole genome shotgun (WGS) entry which is preliminary data.</text>
</comment>
<dbReference type="GO" id="GO:0016491">
    <property type="term" value="F:oxidoreductase activity"/>
    <property type="evidence" value="ECO:0007669"/>
    <property type="project" value="InterPro"/>
</dbReference>
<dbReference type="SMART" id="SM00829">
    <property type="entry name" value="PKS_ER"/>
    <property type="match status" value="1"/>
</dbReference>
<dbReference type="InterPro" id="IPR013154">
    <property type="entry name" value="ADH-like_N"/>
</dbReference>
<dbReference type="Pfam" id="PF08240">
    <property type="entry name" value="ADH_N"/>
    <property type="match status" value="1"/>
</dbReference>
<name>A0A7K3LY75_9ACTN</name>
<dbReference type="AlphaFoldDB" id="A0A7K3LY75"/>
<dbReference type="PANTHER" id="PTHR43482:SF1">
    <property type="entry name" value="PROTEIN AST1-RELATED"/>
    <property type="match status" value="1"/>
</dbReference>
<sequence>MRALSIDRFSPIEDLRLIQMPDPEVTPGEVLIRVVSSAINPVDDKTRNGDIGDSTPPFPFTLGWELAGIVVEDPTGRFRPGDRVIGMSHQLGTGRGTWADLVSLPVTEVAVAPTSVGLVEAGTVPLPGATALQVLDWLDIHADSRLLVTGAAGAVGSIAVQIASSTGIHVDAVVSRPSQIEYVSSLGAESVVTHVEELPARSYDRVFDTYGADASEAISDGGRYATVATQAGPAPDLTARTIDSELCQVRADGDVLRQLVGLVDSGVISPRVDSVFSAADVVRAHQRFAAGNLQGKIALVF</sequence>
<proteinExistence type="predicted"/>
<reference evidence="2 3" key="1">
    <citation type="submission" date="2019-11" db="EMBL/GenBank/DDBJ databases">
        <authorList>
            <person name="Li X.-J."/>
            <person name="Feng X.-M."/>
        </authorList>
    </citation>
    <scope>NUCLEOTIDE SEQUENCE [LARGE SCALE GENOMIC DNA]</scope>
    <source>
        <strain evidence="2 3">XMNu-373</strain>
    </source>
</reference>
<dbReference type="Proteomes" id="UP000460435">
    <property type="component" value="Unassembled WGS sequence"/>
</dbReference>